<dbReference type="STRING" id="991905.SL003B_0408"/>
<accession>F2J2X3</accession>
<dbReference type="OrthoDB" id="5729110at2"/>
<dbReference type="InterPro" id="IPR038352">
    <property type="entry name" value="Imelysin_sf"/>
</dbReference>
<dbReference type="EMBL" id="CP002568">
    <property type="protein sequence ID" value="ADZ68843.1"/>
    <property type="molecule type" value="Genomic_DNA"/>
</dbReference>
<dbReference type="GO" id="GO:0030313">
    <property type="term" value="C:cell envelope"/>
    <property type="evidence" value="ECO:0007669"/>
    <property type="project" value="UniProtKB-SubCell"/>
</dbReference>
<keyword evidence="2 3" id="KW-0732">Signal</keyword>
<dbReference type="eggNOG" id="COG3489">
    <property type="taxonomic scope" value="Bacteria"/>
</dbReference>
<sequence length="358" mass="37245">MRRLLAAFGLLAGLVGPAAAVDYAGFVEAGLTGFIRPATQAFADTAADLAPAVRSVCAAPSETTRRTFAEVNSATIRALGRIGFLRFGPLAESHRLERLAFLPDPRGIGQRQIRKLVADRDPSALDTAQLAAKSVAVQGLTALQIVAFDDAGAVVLGGDGEEAAFLCGYAAAITDNVGRIGAEVASGWADPAGYSRTLLEPAPDAPVLRSPKDAAEQIFNALVTGLIVVKDQDLLPALGKGVDSARANRIPFSRSGDGVAYLTAEIEGLHDAWLAAGYERDLDAEGAWIPASLAFEFANALKALAGVPAPVRRSMADPATYDRLAYLVLVLNSLRDMMALNLAGSLGMTGGFNALDGD</sequence>
<keyword evidence="6" id="KW-1185">Reference proteome</keyword>
<proteinExistence type="predicted"/>
<protein>
    <recommendedName>
        <fullName evidence="4">Imelysin-like domain-containing protein</fullName>
    </recommendedName>
</protein>
<feature type="signal peptide" evidence="3">
    <location>
        <begin position="1"/>
        <end position="20"/>
    </location>
</feature>
<dbReference type="HOGENOM" id="CLU_061785_0_0_5"/>
<dbReference type="PATRIC" id="fig|991905.3.peg.417"/>
<dbReference type="InterPro" id="IPR018976">
    <property type="entry name" value="Imelysin-like"/>
</dbReference>
<dbReference type="KEGG" id="pgv:SL003B_0408"/>
<evidence type="ECO:0000313" key="6">
    <source>
        <dbReference type="Proteomes" id="UP000008130"/>
    </source>
</evidence>
<dbReference type="Gene3D" id="1.20.1420.20">
    <property type="entry name" value="M75 peptidase, HXXE motif"/>
    <property type="match status" value="1"/>
</dbReference>
<dbReference type="CDD" id="cd14659">
    <property type="entry name" value="Imelysin-like_IPPA"/>
    <property type="match status" value="1"/>
</dbReference>
<gene>
    <name evidence="5" type="ordered locus">SL003B_0408</name>
</gene>
<evidence type="ECO:0000256" key="3">
    <source>
        <dbReference type="SAM" id="SignalP"/>
    </source>
</evidence>
<evidence type="ECO:0000313" key="5">
    <source>
        <dbReference type="EMBL" id="ADZ68843.1"/>
    </source>
</evidence>
<feature type="domain" description="Imelysin-like" evidence="4">
    <location>
        <begin position="37"/>
        <end position="335"/>
    </location>
</feature>
<name>F2J2X3_POLGS</name>
<reference evidence="5 6" key="1">
    <citation type="journal article" date="2011" name="J. Bacteriol.">
        <title>Complete genome sequence of Polymorphum gilvum SL003B-26A1T, a crude oil-degrading bacterium from oil-polluted saline soil.</title>
        <authorList>
            <person name="Li S.G."/>
            <person name="Tang Y.Q."/>
            <person name="Nie Y."/>
            <person name="Cai M."/>
            <person name="Wu X.L."/>
        </authorList>
    </citation>
    <scope>NUCLEOTIDE SEQUENCE [LARGE SCALE GENOMIC DNA]</scope>
    <source>
        <strain evidence="6">LMG 25793 / CGMCC 1.9160 / SL003B-26A1</strain>
    </source>
</reference>
<dbReference type="AlphaFoldDB" id="F2J2X3"/>
<evidence type="ECO:0000259" key="4">
    <source>
        <dbReference type="Pfam" id="PF09375"/>
    </source>
</evidence>
<evidence type="ECO:0000256" key="1">
    <source>
        <dbReference type="ARBA" id="ARBA00004196"/>
    </source>
</evidence>
<feature type="chain" id="PRO_5003280116" description="Imelysin-like domain-containing protein" evidence="3">
    <location>
        <begin position="21"/>
        <end position="358"/>
    </location>
</feature>
<comment type="subcellular location">
    <subcellularLocation>
        <location evidence="1">Cell envelope</location>
    </subcellularLocation>
</comment>
<organism evidence="5 6">
    <name type="scientific">Polymorphum gilvum (strain LMG 25793 / CGMCC 1.9160 / SL003B-26A1)</name>
    <dbReference type="NCBI Taxonomy" id="991905"/>
    <lineage>
        <taxon>Bacteria</taxon>
        <taxon>Pseudomonadati</taxon>
        <taxon>Pseudomonadota</taxon>
        <taxon>Alphaproteobacteria</taxon>
        <taxon>Rhodobacterales</taxon>
        <taxon>Paracoccaceae</taxon>
        <taxon>Polymorphum</taxon>
    </lineage>
</organism>
<evidence type="ECO:0000256" key="2">
    <source>
        <dbReference type="ARBA" id="ARBA00022729"/>
    </source>
</evidence>
<dbReference type="Proteomes" id="UP000008130">
    <property type="component" value="Chromosome"/>
</dbReference>
<dbReference type="Pfam" id="PF09375">
    <property type="entry name" value="Peptidase_M75"/>
    <property type="match status" value="1"/>
</dbReference>
<dbReference type="RefSeq" id="WP_013651167.1">
    <property type="nucleotide sequence ID" value="NC_015259.1"/>
</dbReference>
<dbReference type="InterPro" id="IPR034984">
    <property type="entry name" value="Imelysin-like_IPPA"/>
</dbReference>